<dbReference type="SUPFAM" id="SSF56935">
    <property type="entry name" value="Porins"/>
    <property type="match status" value="1"/>
</dbReference>
<feature type="compositionally biased region" description="Polar residues" evidence="1">
    <location>
        <begin position="429"/>
        <end position="442"/>
    </location>
</feature>
<comment type="caution">
    <text evidence="3">The sequence shown here is derived from an EMBL/GenBank/DDBJ whole genome shotgun (WGS) entry which is preliminary data.</text>
</comment>
<keyword evidence="4" id="KW-1185">Reference proteome</keyword>
<protein>
    <recommendedName>
        <fullName evidence="5">TonB-dependent receptor</fullName>
    </recommendedName>
</protein>
<sequence>MTRNNFLAATALGVTLAVSGQSLAARADGSAFVIEGLPAVPGAAAEATAPDAFAFEIRAPGRPSARPALRPVTLDPEASSPALVEAASLPVPEPVAPAGPRLAGLGAVAPEAQAARPLWTRTGMLDLTFGRDLDEGTGWSEGRAAFFAQGPVGDGWTLTASADSGGRPLDELLDGLTGTERRDALARLHAAPGAPDFGDGSALLHPGGRDGRLFARIARDDSHLTFGQSRVSLADGDLIRAERSIYGLSGRHATETGSVEGFASREDALPETDLFDATGGASYRLAHRDVLPGTVQLSVERRDETGRLIERRQLVEGLDYSVNHAQGHVLLGRPLMGQVGRALFSDESDEITLRADYARPADGIDDLSTGLRARQEIGGGLSVGATALDEETGDARMRVAGVDATLEAAPGLRLTAELARSEGSGRAFNRSSDGGLSFSTEASGAPGTEATAWSLGAEADLAPLAGTEGTASAWVERREAGFAGTGAAEPETLTRAGAEVEVAVTEATRLGFGAESVERGTERRRELRLDLAQRIDPATELRLGLERETLSGGGQNGTRSDAALRVERRMGGATAHLFAEGTLAAEGDLDRYHRYGAGLSGALTDRLSAEAELGFGSAGTGLEAGLSYARDDGEVYLRHRVVGDATDDIAGHGLVLGQRRDIGDDWSIFAEQDLLLGGAGDGHGQSYGLTWAPDGFSLDLAATIDAETEGRTRRTLSFGAAVERPHGAARARIELHEIDVPGENGDGVLIAARSRQLTDDLGGTLRARVEYAHERRAGQADGEYAEAGLSYALRPVMDDDLIVVLSYDMRADLDRGAVGAADSGTPLQRSHVVSADLDYRLGRDLSVGAKYGVRLGELATDRAQPDWQDSTAHVFVLRGEWSFAENWDLLLEYRALYQPETEALDHGVLAAPYYRISDNARIGAGYDFGSFSSDLTDLDHSRGAFVNAIWSF</sequence>
<evidence type="ECO:0000256" key="1">
    <source>
        <dbReference type="SAM" id="MobiDB-lite"/>
    </source>
</evidence>
<gene>
    <name evidence="3" type="ORF">FHS00_001257</name>
</gene>
<keyword evidence="2" id="KW-0732">Signal</keyword>
<evidence type="ECO:0000256" key="2">
    <source>
        <dbReference type="SAM" id="SignalP"/>
    </source>
</evidence>
<accession>A0ABR6HMQ6</accession>
<evidence type="ECO:0000313" key="4">
    <source>
        <dbReference type="Proteomes" id="UP000576152"/>
    </source>
</evidence>
<dbReference type="RefSeq" id="WP_183470937.1">
    <property type="nucleotide sequence ID" value="NZ_JACIBX010000003.1"/>
</dbReference>
<name>A0ABR6HMQ6_9RHOB</name>
<organism evidence="3 4">
    <name type="scientific">Limimaricola variabilis</name>
    <dbReference type="NCBI Taxonomy" id="1492771"/>
    <lineage>
        <taxon>Bacteria</taxon>
        <taxon>Pseudomonadati</taxon>
        <taxon>Pseudomonadota</taxon>
        <taxon>Alphaproteobacteria</taxon>
        <taxon>Rhodobacterales</taxon>
        <taxon>Paracoccaceae</taxon>
        <taxon>Limimaricola</taxon>
    </lineage>
</organism>
<reference evidence="3 4" key="1">
    <citation type="submission" date="2020-08" db="EMBL/GenBank/DDBJ databases">
        <title>Genomic Encyclopedia of Type Strains, Phase III (KMG-III): the genomes of soil and plant-associated and newly described type strains.</title>
        <authorList>
            <person name="Whitman W."/>
        </authorList>
    </citation>
    <scope>NUCLEOTIDE SEQUENCE [LARGE SCALE GENOMIC DNA]</scope>
    <source>
        <strain evidence="3 4">CECT 8572</strain>
    </source>
</reference>
<evidence type="ECO:0008006" key="5">
    <source>
        <dbReference type="Google" id="ProtNLM"/>
    </source>
</evidence>
<evidence type="ECO:0000313" key="3">
    <source>
        <dbReference type="EMBL" id="MBB3711686.1"/>
    </source>
</evidence>
<feature type="chain" id="PRO_5045325229" description="TonB-dependent receptor" evidence="2">
    <location>
        <begin position="25"/>
        <end position="952"/>
    </location>
</feature>
<dbReference type="EMBL" id="JACIBX010000003">
    <property type="protein sequence ID" value="MBB3711686.1"/>
    <property type="molecule type" value="Genomic_DNA"/>
</dbReference>
<dbReference type="Proteomes" id="UP000576152">
    <property type="component" value="Unassembled WGS sequence"/>
</dbReference>
<proteinExistence type="predicted"/>
<feature type="region of interest" description="Disordered" evidence="1">
    <location>
        <begin position="423"/>
        <end position="447"/>
    </location>
</feature>
<feature type="signal peptide" evidence="2">
    <location>
        <begin position="1"/>
        <end position="24"/>
    </location>
</feature>